<gene>
    <name evidence="9" type="ORF">GCM10011322_23910</name>
</gene>
<dbReference type="GO" id="GO:0015385">
    <property type="term" value="F:sodium:proton antiporter activity"/>
    <property type="evidence" value="ECO:0007669"/>
    <property type="project" value="TreeGrafter"/>
</dbReference>
<evidence type="ECO:0000256" key="3">
    <source>
        <dbReference type="ARBA" id="ARBA00022448"/>
    </source>
</evidence>
<dbReference type="GO" id="GO:0005886">
    <property type="term" value="C:plasma membrane"/>
    <property type="evidence" value="ECO:0007669"/>
    <property type="project" value="UniProtKB-SubCell"/>
</dbReference>
<dbReference type="Pfam" id="PF04066">
    <property type="entry name" value="MrpF_PhaF"/>
    <property type="match status" value="1"/>
</dbReference>
<feature type="transmembrane region" description="Helical" evidence="8">
    <location>
        <begin position="12"/>
        <end position="29"/>
    </location>
</feature>
<evidence type="ECO:0000256" key="5">
    <source>
        <dbReference type="ARBA" id="ARBA00022692"/>
    </source>
</evidence>
<keyword evidence="3" id="KW-0813">Transport</keyword>
<accession>A0A917Q937</accession>
<comment type="caution">
    <text evidence="9">The sequence shown here is derived from an EMBL/GenBank/DDBJ whole genome shotgun (WGS) entry which is preliminary data.</text>
</comment>
<dbReference type="InterPro" id="IPR007208">
    <property type="entry name" value="MrpF/PhaF-like"/>
</dbReference>
<dbReference type="EMBL" id="BMMF01000006">
    <property type="protein sequence ID" value="GGK36115.1"/>
    <property type="molecule type" value="Genomic_DNA"/>
</dbReference>
<keyword evidence="7 8" id="KW-0472">Membrane</keyword>
<evidence type="ECO:0000256" key="6">
    <source>
        <dbReference type="ARBA" id="ARBA00022989"/>
    </source>
</evidence>
<keyword evidence="10" id="KW-1185">Reference proteome</keyword>
<dbReference type="PANTHER" id="PTHR34702">
    <property type="entry name" value="NA(+)/H(+) ANTIPORTER SUBUNIT F1"/>
    <property type="match status" value="1"/>
</dbReference>
<protein>
    <recommendedName>
        <fullName evidence="11">Cation:proton antiporter</fullName>
    </recommendedName>
</protein>
<dbReference type="Proteomes" id="UP000600449">
    <property type="component" value="Unassembled WGS sequence"/>
</dbReference>
<dbReference type="PANTHER" id="PTHR34702:SF1">
    <property type="entry name" value="NA(+)_H(+) ANTIPORTER SUBUNIT F"/>
    <property type="match status" value="1"/>
</dbReference>
<reference evidence="9 10" key="1">
    <citation type="journal article" date="2014" name="Int. J. Syst. Evol. Microbiol.">
        <title>Complete genome sequence of Corynebacterium casei LMG S-19264T (=DSM 44701T), isolated from a smear-ripened cheese.</title>
        <authorList>
            <consortium name="US DOE Joint Genome Institute (JGI-PGF)"/>
            <person name="Walter F."/>
            <person name="Albersmeier A."/>
            <person name="Kalinowski J."/>
            <person name="Ruckert C."/>
        </authorList>
    </citation>
    <scope>NUCLEOTIDE SEQUENCE [LARGE SCALE GENOMIC DNA]</scope>
    <source>
        <strain evidence="9 10">CGMCC 1.9161</strain>
    </source>
</reference>
<keyword evidence="6 8" id="KW-1133">Transmembrane helix</keyword>
<keyword evidence="5 8" id="KW-0812">Transmembrane</keyword>
<dbReference type="AlphaFoldDB" id="A0A917Q937"/>
<evidence type="ECO:0000256" key="7">
    <source>
        <dbReference type="ARBA" id="ARBA00023136"/>
    </source>
</evidence>
<comment type="subcellular location">
    <subcellularLocation>
        <location evidence="1">Cell membrane</location>
        <topology evidence="1">Multi-pass membrane protein</topology>
    </subcellularLocation>
</comment>
<comment type="similarity">
    <text evidence="2">Belongs to the CPA3 antiporters (TC 2.A.63) subunit F family.</text>
</comment>
<evidence type="ECO:0000313" key="9">
    <source>
        <dbReference type="EMBL" id="GGK36115.1"/>
    </source>
</evidence>
<proteinExistence type="inferred from homology"/>
<evidence type="ECO:0008006" key="11">
    <source>
        <dbReference type="Google" id="ProtNLM"/>
    </source>
</evidence>
<feature type="transmembrane region" description="Helical" evidence="8">
    <location>
        <begin position="67"/>
        <end position="89"/>
    </location>
</feature>
<dbReference type="RefSeq" id="WP_188913179.1">
    <property type="nucleotide sequence ID" value="NZ_BMMF01000006.1"/>
</dbReference>
<name>A0A917Q937_9HYPH</name>
<feature type="transmembrane region" description="Helical" evidence="8">
    <location>
        <begin position="41"/>
        <end position="61"/>
    </location>
</feature>
<evidence type="ECO:0000256" key="1">
    <source>
        <dbReference type="ARBA" id="ARBA00004651"/>
    </source>
</evidence>
<evidence type="ECO:0000256" key="4">
    <source>
        <dbReference type="ARBA" id="ARBA00022475"/>
    </source>
</evidence>
<keyword evidence="4" id="KW-1003">Cell membrane</keyword>
<sequence length="97" mass="9986">MIEAIDAALTTVALALTVLLALAIAGAAFRMIVGPGYADRFVALDMLTGIAVAACGLTAVVTGRREFLDVGLGLALIAFVATIAFAAFLEKKERETS</sequence>
<evidence type="ECO:0000256" key="8">
    <source>
        <dbReference type="SAM" id="Phobius"/>
    </source>
</evidence>
<evidence type="ECO:0000313" key="10">
    <source>
        <dbReference type="Proteomes" id="UP000600449"/>
    </source>
</evidence>
<organism evidence="9 10">
    <name type="scientific">Salinarimonas ramus</name>
    <dbReference type="NCBI Taxonomy" id="690164"/>
    <lineage>
        <taxon>Bacteria</taxon>
        <taxon>Pseudomonadati</taxon>
        <taxon>Pseudomonadota</taxon>
        <taxon>Alphaproteobacteria</taxon>
        <taxon>Hyphomicrobiales</taxon>
        <taxon>Salinarimonadaceae</taxon>
        <taxon>Salinarimonas</taxon>
    </lineage>
</organism>
<evidence type="ECO:0000256" key="2">
    <source>
        <dbReference type="ARBA" id="ARBA00009212"/>
    </source>
</evidence>